<proteinExistence type="inferred from homology"/>
<dbReference type="CDD" id="cd22572">
    <property type="entry name" value="GCP5_NTD"/>
    <property type="match status" value="1"/>
</dbReference>
<evidence type="ECO:0000256" key="2">
    <source>
        <dbReference type="ARBA" id="ARBA00022490"/>
    </source>
</evidence>
<dbReference type="GO" id="GO:0005816">
    <property type="term" value="C:spindle pole body"/>
    <property type="evidence" value="ECO:0007669"/>
    <property type="project" value="UniProtKB-ARBA"/>
</dbReference>
<dbReference type="Proteomes" id="UP000230605">
    <property type="component" value="Chromosome 7"/>
</dbReference>
<comment type="similarity">
    <text evidence="1 5">Belongs to the TUBGCP family.</text>
</comment>
<dbReference type="PANTHER" id="PTHR19302">
    <property type="entry name" value="GAMMA TUBULIN COMPLEX PROTEIN"/>
    <property type="match status" value="1"/>
</dbReference>
<evidence type="ECO:0000313" key="12">
    <source>
        <dbReference type="Proteomes" id="UP000230605"/>
    </source>
</evidence>
<dbReference type="OrthoDB" id="66546at2759"/>
<name>A0A2G5HIC6_CERBT</name>
<keyword evidence="3 5" id="KW-0493">Microtubule</keyword>
<evidence type="ECO:0000259" key="9">
    <source>
        <dbReference type="Pfam" id="PF17681"/>
    </source>
</evidence>
<dbReference type="GO" id="GO:0043015">
    <property type="term" value="F:gamma-tubulin binding"/>
    <property type="evidence" value="ECO:0007669"/>
    <property type="project" value="InterPro"/>
</dbReference>
<dbReference type="GO" id="GO:0007020">
    <property type="term" value="P:microtubule nucleation"/>
    <property type="evidence" value="ECO:0007669"/>
    <property type="project" value="InterPro"/>
</dbReference>
<feature type="domain" description="Gamma tubulin complex component C-terminal" evidence="7">
    <location>
        <begin position="614"/>
        <end position="805"/>
    </location>
</feature>
<dbReference type="EMBL" id="CP134190">
    <property type="protein sequence ID" value="WPB06349.1"/>
    <property type="molecule type" value="Genomic_DNA"/>
</dbReference>
<dbReference type="InterPro" id="IPR041470">
    <property type="entry name" value="GCP_N"/>
</dbReference>
<dbReference type="GO" id="GO:0000922">
    <property type="term" value="C:spindle pole"/>
    <property type="evidence" value="ECO:0007669"/>
    <property type="project" value="InterPro"/>
</dbReference>
<protein>
    <recommendedName>
        <fullName evidence="5">Spindle pole body component</fullName>
    </recommendedName>
</protein>
<dbReference type="GO" id="GO:0051225">
    <property type="term" value="P:spindle assembly"/>
    <property type="evidence" value="ECO:0007669"/>
    <property type="project" value="TreeGrafter"/>
</dbReference>
<gene>
    <name evidence="10" type="ORF">CB0940_09335</name>
    <name evidence="11" type="ORF">RHO25_011006</name>
</gene>
<accession>A0A2G5HIC6</accession>
<reference evidence="10 12" key="1">
    <citation type="submission" date="2015-10" db="EMBL/GenBank/DDBJ databases">
        <title>The cercosporin biosynthetic gene cluster was horizontally transferred to several fungal lineages and shown to be expanded in Cercospora beticola based on microsynteny with recipient genomes.</title>
        <authorList>
            <person name="De Jonge R."/>
            <person name="Ebert M.K."/>
            <person name="Suttle J.C."/>
            <person name="Jurick Ii W.M."/>
            <person name="Secor G.A."/>
            <person name="Thomma B.P."/>
            <person name="Van De Peer Y."/>
            <person name="Bolton M.D."/>
        </authorList>
    </citation>
    <scope>NUCLEOTIDE SEQUENCE [LARGE SCALE GENOMIC DNA]</scope>
    <source>
        <strain evidence="10 12">09-40</strain>
    </source>
</reference>
<evidence type="ECO:0000313" key="11">
    <source>
        <dbReference type="EMBL" id="WPB06349.1"/>
    </source>
</evidence>
<feature type="domain" description="Gamma-Tubulin ring complex non-core subunit mod21 N-terminal" evidence="8">
    <location>
        <begin position="65"/>
        <end position="146"/>
    </location>
</feature>
<evidence type="ECO:0000259" key="8">
    <source>
        <dbReference type="Pfam" id="PF14609"/>
    </source>
</evidence>
<dbReference type="Pfam" id="PF17681">
    <property type="entry name" value="GCP_N_terminal"/>
    <property type="match status" value="1"/>
</dbReference>
<dbReference type="GO" id="GO:0000278">
    <property type="term" value="P:mitotic cell cycle"/>
    <property type="evidence" value="ECO:0007669"/>
    <property type="project" value="TreeGrafter"/>
</dbReference>
<keyword evidence="4 5" id="KW-0206">Cytoskeleton</keyword>
<evidence type="ECO:0000256" key="4">
    <source>
        <dbReference type="ARBA" id="ARBA00023212"/>
    </source>
</evidence>
<dbReference type="Pfam" id="PF14609">
    <property type="entry name" value="GCP5-Mod21_N"/>
    <property type="match status" value="1"/>
</dbReference>
<dbReference type="InterPro" id="IPR007259">
    <property type="entry name" value="GCP"/>
</dbReference>
<dbReference type="PANTHER" id="PTHR19302:SF33">
    <property type="entry name" value="GAMMA-TUBULIN COMPLEX COMPONENT 5"/>
    <property type="match status" value="1"/>
</dbReference>
<comment type="subcellular location">
    <subcellularLocation>
        <location evidence="5">Cytoplasm</location>
        <location evidence="5">Cytoskeleton</location>
        <location evidence="5">Microtubule organizing center</location>
    </subcellularLocation>
</comment>
<dbReference type="Gene3D" id="1.20.120.1900">
    <property type="entry name" value="Gamma-tubulin complex, C-terminal domain"/>
    <property type="match status" value="1"/>
</dbReference>
<dbReference type="Pfam" id="PF04130">
    <property type="entry name" value="GCP_C_terminal"/>
    <property type="match status" value="1"/>
</dbReference>
<dbReference type="InterPro" id="IPR032797">
    <property type="entry name" value="Mod21_N"/>
</dbReference>
<evidence type="ECO:0000256" key="5">
    <source>
        <dbReference type="RuleBase" id="RU363050"/>
    </source>
</evidence>
<dbReference type="GO" id="GO:0051321">
    <property type="term" value="P:meiotic cell cycle"/>
    <property type="evidence" value="ECO:0007669"/>
    <property type="project" value="TreeGrafter"/>
</dbReference>
<organism evidence="10 12">
    <name type="scientific">Cercospora beticola</name>
    <name type="common">Sugarbeet leaf spot fungus</name>
    <dbReference type="NCBI Taxonomy" id="122368"/>
    <lineage>
        <taxon>Eukaryota</taxon>
        <taxon>Fungi</taxon>
        <taxon>Dikarya</taxon>
        <taxon>Ascomycota</taxon>
        <taxon>Pezizomycotina</taxon>
        <taxon>Dothideomycetes</taxon>
        <taxon>Dothideomycetidae</taxon>
        <taxon>Mycosphaerellales</taxon>
        <taxon>Mycosphaerellaceae</taxon>
        <taxon>Cercospora</taxon>
    </lineage>
</organism>
<dbReference type="InterPro" id="IPR059169">
    <property type="entry name" value="GCP5_N_ext"/>
</dbReference>
<dbReference type="GO" id="GO:0000930">
    <property type="term" value="C:gamma-tubulin complex"/>
    <property type="evidence" value="ECO:0007669"/>
    <property type="project" value="TreeGrafter"/>
</dbReference>
<feature type="domain" description="Gamma tubulin complex component protein N-terminal" evidence="9">
    <location>
        <begin position="221"/>
        <end position="532"/>
    </location>
</feature>
<dbReference type="GO" id="GO:0005874">
    <property type="term" value="C:microtubule"/>
    <property type="evidence" value="ECO:0007669"/>
    <property type="project" value="UniProtKB-KW"/>
</dbReference>
<dbReference type="GO" id="GO:0051011">
    <property type="term" value="F:microtubule minus-end binding"/>
    <property type="evidence" value="ECO:0007669"/>
    <property type="project" value="TreeGrafter"/>
</dbReference>
<dbReference type="GO" id="GO:0031122">
    <property type="term" value="P:cytoplasmic microtubule organization"/>
    <property type="evidence" value="ECO:0007669"/>
    <property type="project" value="TreeGrafter"/>
</dbReference>
<keyword evidence="2 5" id="KW-0963">Cytoplasm</keyword>
<evidence type="ECO:0000256" key="3">
    <source>
        <dbReference type="ARBA" id="ARBA00022701"/>
    </source>
</evidence>
<evidence type="ECO:0000259" key="7">
    <source>
        <dbReference type="Pfam" id="PF04130"/>
    </source>
</evidence>
<dbReference type="EMBL" id="LKMD01000106">
    <property type="protein sequence ID" value="PIA92279.1"/>
    <property type="molecule type" value="Genomic_DNA"/>
</dbReference>
<sequence length="809" mass="88571">MAHAATLDKLAGGLVTAITGRTENDANYKRSKTQAVKGLRDKSHARTNQFAISAKYDGLLEKFAVLNREDLAGALQTRLEQLPAGSQWIPEVLSVFLELSDRPTARTILSHVTVGDDSPETSVPLTWEEIIAEDPLDEPGIWEDVDRGYHSSADEHTDLEDESDQTVSTVATSTDDDPSSNARLHLTVPRESAVSAIREAQQGLQSGQYDQPHVVSELTLVREMLLMLHGLPTELFPVDKATGRVTVSQKLQLATASTTSLVHVVTTTVKSASALNYLRAWVKSSQSLLYVRAVQTATQRMLAIFTSRLAALEKRYIDPMMDTIVSINDTTTQAQNAATALVQLSTIVQVAALSTGGGQQIVLLDTLYNEACLAQLSGATETFDALATVFLAGLCAYLKPIAAWMMSGEAVATYHDVPLVVATNEDCDVAQIWNGQFTKNTKADGSAFVPKCIDIYADRLFALGKSRAFLNRLHPGLNEITNEAADMPTISHQQVTDSLVSFSQILDDELSAWIAKVGHDCTPLLLKSLREEHGLSSTILGLPMIFFSGNGIAFRDFADAVVKRIVVKGDSKAWNDRFMLVELARTSIGTCGNVDPNCIQVDTPSGEVGTISTSTTRLLNSFTLEYILAWPLQNITGYRTSNTHAKVFSFLLQVHHASSLMTKGFFKLRSEQQQSTLDLALRQRLLWFTDTLHFFIATTASTIHQDMAQSMDVASDIDAMVSIWQEYETRLQMSLLLSPKLEPVRDAITGILELSETLARTTRFSSIAALQDQFDQSLKFLVAGLRGLSRAGGELALESLADRLEWTPP</sequence>
<evidence type="ECO:0000313" key="13">
    <source>
        <dbReference type="Proteomes" id="UP001302367"/>
    </source>
</evidence>
<dbReference type="InterPro" id="IPR042241">
    <property type="entry name" value="GCP_C_sf"/>
</dbReference>
<evidence type="ECO:0000256" key="1">
    <source>
        <dbReference type="ARBA" id="ARBA00010337"/>
    </source>
</evidence>
<dbReference type="AlphaFoldDB" id="A0A2G5HIC6"/>
<reference evidence="11 13" key="2">
    <citation type="submission" date="2023-09" db="EMBL/GenBank/DDBJ databases">
        <title>Complete-Gapless Cercospora beticola genome.</title>
        <authorList>
            <person name="Wyatt N.A."/>
            <person name="Spanner R.E."/>
            <person name="Bolton M.D."/>
        </authorList>
    </citation>
    <scope>NUCLEOTIDE SEQUENCE [LARGE SCALE GENOMIC DNA]</scope>
    <source>
        <strain evidence="11">Cb09-40</strain>
    </source>
</reference>
<dbReference type="InterPro" id="IPR040457">
    <property type="entry name" value="GCP_C"/>
</dbReference>
<feature type="region of interest" description="Disordered" evidence="6">
    <location>
        <begin position="154"/>
        <end position="180"/>
    </location>
</feature>
<keyword evidence="13" id="KW-1185">Reference proteome</keyword>
<evidence type="ECO:0000313" key="10">
    <source>
        <dbReference type="EMBL" id="PIA92279.1"/>
    </source>
</evidence>
<evidence type="ECO:0000256" key="6">
    <source>
        <dbReference type="SAM" id="MobiDB-lite"/>
    </source>
</evidence>
<dbReference type="Proteomes" id="UP001302367">
    <property type="component" value="Chromosome 7"/>
</dbReference>